<dbReference type="AlphaFoldDB" id="A0A7Y6C3A7"/>
<accession>A0A7Y6C3A7</accession>
<organism evidence="3 4">
    <name type="scientific">Paenibacillus xylanilyticus</name>
    <dbReference type="NCBI Taxonomy" id="248903"/>
    <lineage>
        <taxon>Bacteria</taxon>
        <taxon>Bacillati</taxon>
        <taxon>Bacillota</taxon>
        <taxon>Bacilli</taxon>
        <taxon>Bacillales</taxon>
        <taxon>Paenibacillaceae</taxon>
        <taxon>Paenibacillus</taxon>
    </lineage>
</organism>
<evidence type="ECO:0000256" key="1">
    <source>
        <dbReference type="ARBA" id="ARBA00008950"/>
    </source>
</evidence>
<dbReference type="InterPro" id="IPR024654">
    <property type="entry name" value="Calcineurin-like_PHP_lpxH"/>
</dbReference>
<dbReference type="Gene3D" id="3.60.21.10">
    <property type="match status" value="1"/>
</dbReference>
<dbReference type="Proteomes" id="UP000526125">
    <property type="component" value="Unassembled WGS sequence"/>
</dbReference>
<comment type="similarity">
    <text evidence="1">Belongs to the metallophosphoesterase superfamily. YfcE family.</text>
</comment>
<evidence type="ECO:0000313" key="3">
    <source>
        <dbReference type="EMBL" id="NUU78784.1"/>
    </source>
</evidence>
<evidence type="ECO:0000259" key="2">
    <source>
        <dbReference type="Pfam" id="PF12850"/>
    </source>
</evidence>
<evidence type="ECO:0000313" key="4">
    <source>
        <dbReference type="Proteomes" id="UP000526125"/>
    </source>
</evidence>
<reference evidence="3 4" key="1">
    <citation type="submission" date="2020-05" db="EMBL/GenBank/DDBJ databases">
        <title>Genome Sequencing of Type Strains.</title>
        <authorList>
            <person name="Lemaire J.F."/>
            <person name="Inderbitzin P."/>
            <person name="Gregorio O.A."/>
            <person name="Collins S.B."/>
            <person name="Wespe N."/>
            <person name="Knight-Connoni V."/>
        </authorList>
    </citation>
    <scope>NUCLEOTIDE SEQUENCE [LARGE SCALE GENOMIC DNA]</scope>
    <source>
        <strain evidence="3 4">LMG 21957</strain>
    </source>
</reference>
<dbReference type="Pfam" id="PF12850">
    <property type="entry name" value="Metallophos_2"/>
    <property type="match status" value="1"/>
</dbReference>
<dbReference type="SUPFAM" id="SSF56300">
    <property type="entry name" value="Metallo-dependent phosphatases"/>
    <property type="match status" value="1"/>
</dbReference>
<feature type="domain" description="Calcineurin-like phosphoesterase" evidence="2">
    <location>
        <begin position="1"/>
        <end position="161"/>
    </location>
</feature>
<dbReference type="InterPro" id="IPR029052">
    <property type="entry name" value="Metallo-depent_PP-like"/>
</dbReference>
<keyword evidence="4" id="KW-1185">Reference proteome</keyword>
<comment type="caution">
    <text evidence="3">The sequence shown here is derived from an EMBL/GenBank/DDBJ whole genome shotgun (WGS) entry which is preliminary data.</text>
</comment>
<gene>
    <name evidence="3" type="ORF">HP552_26585</name>
</gene>
<name>A0A7Y6C3A7_9BACL</name>
<sequence>MKIALIGDIHSRFAQAEQVVTKIRTDQTEAEIICMGDVFEVEKKPVYSADETAIEPMPLSDYVMDSTHPFIHTLNTFPGVIGNQEEKLMKLMPSTQIPENIAIFLGYPREITKGDLLFIHGHQLSWVERDPDVFHPLIENAMLTYRLCFYGHNHDQRLFGVNQVDGEMLYEEIPIQLGSPIPLDKYEKYLINVGDIKSTPSKWAIYCSDADTITFYELSPAKV</sequence>
<proteinExistence type="inferred from homology"/>
<protein>
    <recommendedName>
        <fullName evidence="2">Calcineurin-like phosphoesterase domain-containing protein</fullName>
    </recommendedName>
</protein>
<dbReference type="RefSeq" id="WP_175398351.1">
    <property type="nucleotide sequence ID" value="NZ_JABMCB010000201.1"/>
</dbReference>
<dbReference type="EMBL" id="JABMCB010000201">
    <property type="protein sequence ID" value="NUU78784.1"/>
    <property type="molecule type" value="Genomic_DNA"/>
</dbReference>